<dbReference type="AlphaFoldDB" id="A0A495VST6"/>
<protein>
    <submittedName>
        <fullName evidence="1">Uncharacterized protein</fullName>
    </submittedName>
</protein>
<sequence>MTATLADEVPEPGGSTSFAEAEFEALIQGILKEDPPRLFAIVEEYGEREDAHVGAWGLAFSDHAEVITTEGTLRVGTQSADSALRFFKAPNITPRVVWADGLDDTWSGVTR</sequence>
<name>A0A495VST6_9PSEU</name>
<evidence type="ECO:0000313" key="1">
    <source>
        <dbReference type="EMBL" id="RKT52436.1"/>
    </source>
</evidence>
<reference evidence="1 2" key="1">
    <citation type="submission" date="2018-10" db="EMBL/GenBank/DDBJ databases">
        <title>Sequencing the genomes of 1000 actinobacteria strains.</title>
        <authorList>
            <person name="Klenk H.-P."/>
        </authorList>
    </citation>
    <scope>NUCLEOTIDE SEQUENCE [LARGE SCALE GENOMIC DNA]</scope>
    <source>
        <strain evidence="1 2">DSM 43800</strain>
    </source>
</reference>
<accession>A0A495VST6</accession>
<evidence type="ECO:0000313" key="2">
    <source>
        <dbReference type="Proteomes" id="UP000282084"/>
    </source>
</evidence>
<comment type="caution">
    <text evidence="1">The sequence shown here is derived from an EMBL/GenBank/DDBJ whole genome shotgun (WGS) entry which is preliminary data.</text>
</comment>
<keyword evidence="2" id="KW-1185">Reference proteome</keyword>
<gene>
    <name evidence="1" type="ORF">C8E97_0946</name>
</gene>
<dbReference type="RefSeq" id="WP_121001980.1">
    <property type="nucleotide sequence ID" value="NZ_RBXO01000001.1"/>
</dbReference>
<dbReference type="Proteomes" id="UP000282084">
    <property type="component" value="Unassembled WGS sequence"/>
</dbReference>
<organism evidence="1 2">
    <name type="scientific">Saccharothrix australiensis</name>
    <dbReference type="NCBI Taxonomy" id="2072"/>
    <lineage>
        <taxon>Bacteria</taxon>
        <taxon>Bacillati</taxon>
        <taxon>Actinomycetota</taxon>
        <taxon>Actinomycetes</taxon>
        <taxon>Pseudonocardiales</taxon>
        <taxon>Pseudonocardiaceae</taxon>
        <taxon>Saccharothrix</taxon>
    </lineage>
</organism>
<proteinExistence type="predicted"/>
<dbReference type="EMBL" id="RBXO01000001">
    <property type="protein sequence ID" value="RKT52436.1"/>
    <property type="molecule type" value="Genomic_DNA"/>
</dbReference>
<dbReference type="OrthoDB" id="3694433at2"/>